<evidence type="ECO:0000313" key="3">
    <source>
        <dbReference type="Proteomes" id="UP000800200"/>
    </source>
</evidence>
<gene>
    <name evidence="2" type="ORF">K469DRAFT_746035</name>
</gene>
<feature type="region of interest" description="Disordered" evidence="1">
    <location>
        <begin position="1"/>
        <end position="37"/>
    </location>
</feature>
<feature type="region of interest" description="Disordered" evidence="1">
    <location>
        <begin position="182"/>
        <end position="302"/>
    </location>
</feature>
<evidence type="ECO:0000256" key="1">
    <source>
        <dbReference type="SAM" id="MobiDB-lite"/>
    </source>
</evidence>
<evidence type="ECO:0000313" key="2">
    <source>
        <dbReference type="EMBL" id="KAF2192659.1"/>
    </source>
</evidence>
<feature type="compositionally biased region" description="Polar residues" evidence="1">
    <location>
        <begin position="1"/>
        <end position="15"/>
    </location>
</feature>
<feature type="compositionally biased region" description="Low complexity" evidence="1">
    <location>
        <begin position="260"/>
        <end position="285"/>
    </location>
</feature>
<keyword evidence="3" id="KW-1185">Reference proteome</keyword>
<dbReference type="AlphaFoldDB" id="A0A6A6EPG3"/>
<dbReference type="Proteomes" id="UP000800200">
    <property type="component" value="Unassembled WGS sequence"/>
</dbReference>
<feature type="region of interest" description="Disordered" evidence="1">
    <location>
        <begin position="363"/>
        <end position="397"/>
    </location>
</feature>
<organism evidence="2 3">
    <name type="scientific">Zopfia rhizophila CBS 207.26</name>
    <dbReference type="NCBI Taxonomy" id="1314779"/>
    <lineage>
        <taxon>Eukaryota</taxon>
        <taxon>Fungi</taxon>
        <taxon>Dikarya</taxon>
        <taxon>Ascomycota</taxon>
        <taxon>Pezizomycotina</taxon>
        <taxon>Dothideomycetes</taxon>
        <taxon>Dothideomycetes incertae sedis</taxon>
        <taxon>Zopfiaceae</taxon>
        <taxon>Zopfia</taxon>
    </lineage>
</organism>
<protein>
    <submittedName>
        <fullName evidence="2">Uncharacterized protein</fullName>
    </submittedName>
</protein>
<reference evidence="2" key="1">
    <citation type="journal article" date="2020" name="Stud. Mycol.">
        <title>101 Dothideomycetes genomes: a test case for predicting lifestyles and emergence of pathogens.</title>
        <authorList>
            <person name="Haridas S."/>
            <person name="Albert R."/>
            <person name="Binder M."/>
            <person name="Bloem J."/>
            <person name="Labutti K."/>
            <person name="Salamov A."/>
            <person name="Andreopoulos B."/>
            <person name="Baker S."/>
            <person name="Barry K."/>
            <person name="Bills G."/>
            <person name="Bluhm B."/>
            <person name="Cannon C."/>
            <person name="Castanera R."/>
            <person name="Culley D."/>
            <person name="Daum C."/>
            <person name="Ezra D."/>
            <person name="Gonzalez J."/>
            <person name="Henrissat B."/>
            <person name="Kuo A."/>
            <person name="Liang C."/>
            <person name="Lipzen A."/>
            <person name="Lutzoni F."/>
            <person name="Magnuson J."/>
            <person name="Mondo S."/>
            <person name="Nolan M."/>
            <person name="Ohm R."/>
            <person name="Pangilinan J."/>
            <person name="Park H.-J."/>
            <person name="Ramirez L."/>
            <person name="Alfaro M."/>
            <person name="Sun H."/>
            <person name="Tritt A."/>
            <person name="Yoshinaga Y."/>
            <person name="Zwiers L.-H."/>
            <person name="Turgeon B."/>
            <person name="Goodwin S."/>
            <person name="Spatafora J."/>
            <person name="Crous P."/>
            <person name="Grigoriev I."/>
        </authorList>
    </citation>
    <scope>NUCLEOTIDE SEQUENCE</scope>
    <source>
        <strain evidence="2">CBS 207.26</strain>
    </source>
</reference>
<accession>A0A6A6EPG3</accession>
<feature type="compositionally biased region" description="Polar residues" evidence="1">
    <location>
        <begin position="286"/>
        <end position="302"/>
    </location>
</feature>
<feature type="compositionally biased region" description="Basic and acidic residues" evidence="1">
    <location>
        <begin position="378"/>
        <end position="392"/>
    </location>
</feature>
<feature type="compositionally biased region" description="Polar residues" evidence="1">
    <location>
        <begin position="230"/>
        <end position="242"/>
    </location>
</feature>
<dbReference type="EMBL" id="ML994615">
    <property type="protein sequence ID" value="KAF2192659.1"/>
    <property type="molecule type" value="Genomic_DNA"/>
</dbReference>
<sequence length="411" mass="44785">MMSSSSTFAPHQSSPLARATFPLKDPKTPPCTPRNTARLWDEYEKRAIENAKRRETTFSSTPLRVPESQRFSSGTVLDIIKSYDPYSSPRAPVSSPVSSIAASPQFDFGFSNSSHQKSISDLISSTTVAICKTCKQSIPSASGICGKCKRTIVLDSKSGETTPPLNPSCRNFASTDLLKLHKESASGTTTPTSSSPKRKSQRPTSNQLNELPIHLSSLDPLPPLNPPCSTENPRSRNPSLTDPNEPFLRLQITRKPVPRTHPSSPTTPPSTSHSHTSSPHTRPSSLVNITTPPQDTDYSRHVSATPSELSILYPYISGATTTPPGVSRANYNLQNTMSAWDDWDSDEEEEKVRLVDYWRGRKWRGSRGSLGGTASAGGRRDSAGKEEPGKGEGKKKRGFIRVMSCGCADKE</sequence>
<name>A0A6A6EPG3_9PEZI</name>
<proteinExistence type="predicted"/>
<dbReference type="OrthoDB" id="3795190at2759"/>